<keyword evidence="4" id="KW-0539">Nucleus</keyword>
<dbReference type="InterPro" id="IPR006591">
    <property type="entry name" value="RNAP_P/RPABC4"/>
</dbReference>
<evidence type="ECO:0000313" key="6">
    <source>
        <dbReference type="EMBL" id="KAK8575932.1"/>
    </source>
</evidence>
<organism evidence="6 7">
    <name type="scientific">Hibiscus sabdariffa</name>
    <name type="common">roselle</name>
    <dbReference type="NCBI Taxonomy" id="183260"/>
    <lineage>
        <taxon>Eukaryota</taxon>
        <taxon>Viridiplantae</taxon>
        <taxon>Streptophyta</taxon>
        <taxon>Embryophyta</taxon>
        <taxon>Tracheophyta</taxon>
        <taxon>Spermatophyta</taxon>
        <taxon>Magnoliopsida</taxon>
        <taxon>eudicotyledons</taxon>
        <taxon>Gunneridae</taxon>
        <taxon>Pentapetalae</taxon>
        <taxon>rosids</taxon>
        <taxon>malvids</taxon>
        <taxon>Malvales</taxon>
        <taxon>Malvaceae</taxon>
        <taxon>Malvoideae</taxon>
        <taxon>Hibiscus</taxon>
    </lineage>
</organism>
<evidence type="ECO:0000256" key="5">
    <source>
        <dbReference type="ARBA" id="ARBA00025770"/>
    </source>
</evidence>
<keyword evidence="3" id="KW-0862">Zinc</keyword>
<proteinExistence type="inferred from homology"/>
<gene>
    <name evidence="6" type="ORF">V6N12_063581</name>
</gene>
<evidence type="ECO:0000256" key="2">
    <source>
        <dbReference type="ARBA" id="ARBA00022723"/>
    </source>
</evidence>
<dbReference type="InterPro" id="IPR029040">
    <property type="entry name" value="RPABC4/Spt4"/>
</dbReference>
<dbReference type="SUPFAM" id="SSF63393">
    <property type="entry name" value="RNA polymerase subunits"/>
    <property type="match status" value="1"/>
</dbReference>
<comment type="subcellular location">
    <subcellularLocation>
        <location evidence="1">Nucleus</location>
    </subcellularLocation>
</comment>
<dbReference type="SMART" id="SM00659">
    <property type="entry name" value="RPOLCX"/>
    <property type="match status" value="1"/>
</dbReference>
<dbReference type="Pfam" id="PF03604">
    <property type="entry name" value="Zn_ribbon_RPAB4"/>
    <property type="match status" value="1"/>
</dbReference>
<evidence type="ECO:0000256" key="1">
    <source>
        <dbReference type="ARBA" id="ARBA00004123"/>
    </source>
</evidence>
<keyword evidence="2" id="KW-0479">Metal-binding</keyword>
<dbReference type="Proteomes" id="UP001472677">
    <property type="component" value="Unassembled WGS sequence"/>
</dbReference>
<evidence type="ECO:0000313" key="7">
    <source>
        <dbReference type="Proteomes" id="UP001472677"/>
    </source>
</evidence>
<comment type="caution">
    <text evidence="6">The sequence shown here is derived from an EMBL/GenBank/DDBJ whole genome shotgun (WGS) entry which is preliminary data.</text>
</comment>
<sequence>MPNEALLWRPRIPSLGTELEQGVTRYRGLQLPTRMQRNYGKQNNKNQVITIKKRTLQVFLSLLSEKRKILFELASMDPKPEPVVTYICGGCGQEGTAKLGDGIQCRACGYRVLFKKRTRKIVQHGFSLPFV</sequence>
<reference evidence="6 7" key="1">
    <citation type="journal article" date="2024" name="G3 (Bethesda)">
        <title>Genome assembly of Hibiscus sabdariffa L. provides insights into metabolisms of medicinal natural products.</title>
        <authorList>
            <person name="Kim T."/>
        </authorList>
    </citation>
    <scope>NUCLEOTIDE SEQUENCE [LARGE SCALE GENOMIC DNA]</scope>
    <source>
        <strain evidence="6">TK-2024</strain>
        <tissue evidence="6">Old leaves</tissue>
    </source>
</reference>
<dbReference type="PANTHER" id="PTHR12056">
    <property type="entry name" value="DNA-DIRECTED RNA POLYMERASES I, II, AND III"/>
    <property type="match status" value="1"/>
</dbReference>
<dbReference type="InterPro" id="IPR039747">
    <property type="entry name" value="RPABC4"/>
</dbReference>
<accession>A0ABR2FC87</accession>
<dbReference type="Gene3D" id="2.20.28.30">
    <property type="entry name" value="RNA polymerase ii, chain L"/>
    <property type="match status" value="1"/>
</dbReference>
<dbReference type="EMBL" id="JBBPBM010000007">
    <property type="protein sequence ID" value="KAK8575932.1"/>
    <property type="molecule type" value="Genomic_DNA"/>
</dbReference>
<dbReference type="PANTHER" id="PTHR12056:SF2">
    <property type="entry name" value="GEO11084P1"/>
    <property type="match status" value="1"/>
</dbReference>
<evidence type="ECO:0000256" key="4">
    <source>
        <dbReference type="ARBA" id="ARBA00023242"/>
    </source>
</evidence>
<keyword evidence="7" id="KW-1185">Reference proteome</keyword>
<comment type="similarity">
    <text evidence="5">Belongs to the archaeal Rpo12/eukaryotic RPC10 RNA polymerase subunit family.</text>
</comment>
<evidence type="ECO:0000256" key="3">
    <source>
        <dbReference type="ARBA" id="ARBA00022833"/>
    </source>
</evidence>
<name>A0ABR2FC87_9ROSI</name>
<protein>
    <submittedName>
        <fullName evidence="6">Uncharacterized protein</fullName>
    </submittedName>
</protein>